<dbReference type="EMBL" id="FNAI01000003">
    <property type="protein sequence ID" value="SDD97514.1"/>
    <property type="molecule type" value="Genomic_DNA"/>
</dbReference>
<organism evidence="2 3">
    <name type="scientific">Mucilaginibacter pineti</name>
    <dbReference type="NCBI Taxonomy" id="1391627"/>
    <lineage>
        <taxon>Bacteria</taxon>
        <taxon>Pseudomonadati</taxon>
        <taxon>Bacteroidota</taxon>
        <taxon>Sphingobacteriia</taxon>
        <taxon>Sphingobacteriales</taxon>
        <taxon>Sphingobacteriaceae</taxon>
        <taxon>Mucilaginibacter</taxon>
    </lineage>
</organism>
<protein>
    <recommendedName>
        <fullName evidence="4">Lipocalin-like domain-containing protein</fullName>
    </recommendedName>
</protein>
<dbReference type="OrthoDB" id="674455at2"/>
<evidence type="ECO:0000256" key="1">
    <source>
        <dbReference type="SAM" id="SignalP"/>
    </source>
</evidence>
<gene>
    <name evidence="2" type="ORF">SAMN05216464_103213</name>
</gene>
<name>A0A1G6Z421_9SPHI</name>
<dbReference type="RefSeq" id="WP_091148043.1">
    <property type="nucleotide sequence ID" value="NZ_FNAI01000003.1"/>
</dbReference>
<dbReference type="AlphaFoldDB" id="A0A1G6Z421"/>
<keyword evidence="3" id="KW-1185">Reference proteome</keyword>
<evidence type="ECO:0008006" key="4">
    <source>
        <dbReference type="Google" id="ProtNLM"/>
    </source>
</evidence>
<proteinExistence type="predicted"/>
<accession>A0A1G6Z421</accession>
<keyword evidence="1" id="KW-0732">Signal</keyword>
<sequence length="130" mass="14813">MKKFYLFSTLAVILFSAVAFTSDTNLLVGKWEYSSTYQGGPFKLLAIFRANGTFDGFINKKEFVSGTYHMNHDTLYMSDPTCNAKYEGVYKVEFFGQRDSLKFHVVQDTCAGRREGTNDKLFRKVINAAK</sequence>
<dbReference type="STRING" id="1391627.SAMN05216464_103213"/>
<feature type="signal peptide" evidence="1">
    <location>
        <begin position="1"/>
        <end position="21"/>
    </location>
</feature>
<evidence type="ECO:0000313" key="2">
    <source>
        <dbReference type="EMBL" id="SDD97514.1"/>
    </source>
</evidence>
<dbReference type="Proteomes" id="UP000199072">
    <property type="component" value="Unassembled WGS sequence"/>
</dbReference>
<feature type="chain" id="PRO_5011643448" description="Lipocalin-like domain-containing protein" evidence="1">
    <location>
        <begin position="22"/>
        <end position="130"/>
    </location>
</feature>
<reference evidence="2 3" key="1">
    <citation type="submission" date="2016-10" db="EMBL/GenBank/DDBJ databases">
        <authorList>
            <person name="de Groot N.N."/>
        </authorList>
    </citation>
    <scope>NUCLEOTIDE SEQUENCE [LARGE SCALE GENOMIC DNA]</scope>
    <source>
        <strain evidence="2 3">47C3B</strain>
    </source>
</reference>
<evidence type="ECO:0000313" key="3">
    <source>
        <dbReference type="Proteomes" id="UP000199072"/>
    </source>
</evidence>